<dbReference type="Gene3D" id="1.10.560.10">
    <property type="entry name" value="GroEL-like equatorial domain"/>
    <property type="match status" value="1"/>
</dbReference>
<dbReference type="PANTHER" id="PTHR14667:SF2">
    <property type="entry name" value="BARDET-BIEDL SYNDROME 10 PROTEIN"/>
    <property type="match status" value="1"/>
</dbReference>
<evidence type="ECO:0000256" key="4">
    <source>
        <dbReference type="RuleBase" id="RU004187"/>
    </source>
</evidence>
<dbReference type="GO" id="GO:0051131">
    <property type="term" value="P:chaperone-mediated protein complex assembly"/>
    <property type="evidence" value="ECO:0007669"/>
    <property type="project" value="InterPro"/>
</dbReference>
<dbReference type="GO" id="GO:0140662">
    <property type="term" value="F:ATP-dependent protein folding chaperone"/>
    <property type="evidence" value="ECO:0007669"/>
    <property type="project" value="InterPro"/>
</dbReference>
<evidence type="ECO:0000256" key="2">
    <source>
        <dbReference type="ARBA" id="ARBA00022840"/>
    </source>
</evidence>
<reference evidence="5 6" key="1">
    <citation type="journal article" date="2015" name="Genome Biol. Evol.">
        <title>Comparative Genomics of a Bacterivorous Green Alga Reveals Evolutionary Causalities and Consequences of Phago-Mixotrophic Mode of Nutrition.</title>
        <authorList>
            <person name="Burns J.A."/>
            <person name="Paasch A."/>
            <person name="Narechania A."/>
            <person name="Kim E."/>
        </authorList>
    </citation>
    <scope>NUCLEOTIDE SEQUENCE [LARGE SCALE GENOMIC DNA]</scope>
    <source>
        <strain evidence="5 6">PLY_AMNH</strain>
    </source>
</reference>
<dbReference type="PANTHER" id="PTHR14667">
    <property type="entry name" value="BARDET-BIEDL SYNDROME 10 PROTEIN"/>
    <property type="match status" value="1"/>
</dbReference>
<dbReference type="InterPro" id="IPR042619">
    <property type="entry name" value="BBS10"/>
</dbReference>
<dbReference type="PRINTS" id="PR00304">
    <property type="entry name" value="TCOMPLEXTCP1"/>
</dbReference>
<organism evidence="5 6">
    <name type="scientific">Cymbomonas tetramitiformis</name>
    <dbReference type="NCBI Taxonomy" id="36881"/>
    <lineage>
        <taxon>Eukaryota</taxon>
        <taxon>Viridiplantae</taxon>
        <taxon>Chlorophyta</taxon>
        <taxon>Pyramimonadophyceae</taxon>
        <taxon>Pyramimonadales</taxon>
        <taxon>Pyramimonadaceae</taxon>
        <taxon>Cymbomonas</taxon>
    </lineage>
</organism>
<keyword evidence="3 4" id="KW-0143">Chaperone</keyword>
<name>A0AAE0GVF3_9CHLO</name>
<sequence>MDDVLNEVTDSYLRLTLKVCEVFEEAISTTFGPLGLDKLIVANGEQLQVTRSGTVILDNLSVDHFIGAYLQQIVKCHAANHGDGSSAFVIMLTAAIRQVTREVSTAQGVKCGYHAPRHNVIGLIRELSTLRSDYFTDFLTQHLVGASVMTRWRDEGRARAFTLGLLHTAFAGQLGPAGIICKMCAGDRKKPRPSEVLMSMRQNPPVVVLPGGPVASSSVLEGVLITEGLRSRHMPATAEPVKFLMAKCDLETVQMKDGVQSAVEVRGRYV</sequence>
<evidence type="ECO:0000313" key="6">
    <source>
        <dbReference type="Proteomes" id="UP001190700"/>
    </source>
</evidence>
<gene>
    <name evidence="5" type="ORF">CYMTET_8171</name>
</gene>
<evidence type="ECO:0000313" key="5">
    <source>
        <dbReference type="EMBL" id="KAK3284166.1"/>
    </source>
</evidence>
<protein>
    <submittedName>
        <fullName evidence="5">Uncharacterized protein</fullName>
    </submittedName>
</protein>
<dbReference type="Proteomes" id="UP001190700">
    <property type="component" value="Unassembled WGS sequence"/>
</dbReference>
<dbReference type="InterPro" id="IPR002423">
    <property type="entry name" value="Cpn60/GroEL/TCP-1"/>
</dbReference>
<proteinExistence type="inferred from homology"/>
<dbReference type="GO" id="GO:0005524">
    <property type="term" value="F:ATP binding"/>
    <property type="evidence" value="ECO:0007669"/>
    <property type="project" value="UniProtKB-KW"/>
</dbReference>
<comment type="caution">
    <text evidence="5">The sequence shown here is derived from an EMBL/GenBank/DDBJ whole genome shotgun (WGS) entry which is preliminary data.</text>
</comment>
<keyword evidence="1 4" id="KW-0547">Nucleotide-binding</keyword>
<keyword evidence="6" id="KW-1185">Reference proteome</keyword>
<dbReference type="AlphaFoldDB" id="A0AAE0GVF3"/>
<dbReference type="SUPFAM" id="SSF48592">
    <property type="entry name" value="GroEL equatorial domain-like"/>
    <property type="match status" value="1"/>
</dbReference>
<evidence type="ECO:0000256" key="3">
    <source>
        <dbReference type="ARBA" id="ARBA00023186"/>
    </source>
</evidence>
<dbReference type="InterPro" id="IPR017998">
    <property type="entry name" value="Chaperone_TCP-1"/>
</dbReference>
<dbReference type="InterPro" id="IPR027413">
    <property type="entry name" value="GROEL-like_equatorial_sf"/>
</dbReference>
<evidence type="ECO:0000256" key="1">
    <source>
        <dbReference type="ARBA" id="ARBA00022741"/>
    </source>
</evidence>
<accession>A0AAE0GVF3</accession>
<comment type="similarity">
    <text evidence="4">Belongs to the TCP-1 chaperonin family.</text>
</comment>
<dbReference type="EMBL" id="LGRX02002478">
    <property type="protein sequence ID" value="KAK3284166.1"/>
    <property type="molecule type" value="Genomic_DNA"/>
</dbReference>
<dbReference type="Pfam" id="PF00118">
    <property type="entry name" value="Cpn60_TCP1"/>
    <property type="match status" value="1"/>
</dbReference>
<keyword evidence="2 4" id="KW-0067">ATP-binding</keyword>